<comment type="caution">
    <text evidence="4">The sequence shown here is derived from an EMBL/GenBank/DDBJ whole genome shotgun (WGS) entry which is preliminary data.</text>
</comment>
<feature type="compositionally biased region" description="Basic and acidic residues" evidence="1">
    <location>
        <begin position="429"/>
        <end position="442"/>
    </location>
</feature>
<keyword evidence="5" id="KW-1185">Reference proteome</keyword>
<evidence type="ECO:0000256" key="1">
    <source>
        <dbReference type="SAM" id="MobiDB-lite"/>
    </source>
</evidence>
<evidence type="ECO:0000313" key="4">
    <source>
        <dbReference type="EMBL" id="MFD1546571.1"/>
    </source>
</evidence>
<accession>A0ABW4GWR9</accession>
<dbReference type="InterPro" id="IPR002035">
    <property type="entry name" value="VWF_A"/>
</dbReference>
<sequence>MAAIVTPLWAFLGAVAAPLLAIGPGAFIAAVVAIVILTVLVVVVLLGARLGPVGTAVAWLGTLLRAFFGGVWRLIVFAALLVRAAVEWVGRRTGPLTAGALGFVAGVLAVVLVLQGGPLVRVGLGWALSSPCDQPLELRVLTSAENVAALRAAGRRYADESADLRGCPRVRFSVAPQPPLATMSQAANKEWNDPASWNSSTYRALIAVHPDIWIPSSAATEEYLRQAFANLGQVTFDRMAPVATSALLVAFTPALEARLGTRSPPTNLSGMRDWLESVGAPLARPRADLSEIGLIASAGLYGADTSKDIPDEMAYTPPNLPLSDAASLLCHARDRFDTAREPLAMIVPEHLVYAVNKHQDLGACAPGRQTAGLSWHRLDGLPTLSYRYVRLKWADQWNDARERAAIDFHDWLAQDKLAPYGYRDSAGVSDRKEPMPLGRELDSGQADSVEPATVEPARLIDRLGKAHPETSFLLLVDASGSMGNPTTGGTALQRAGSGARTLLRRLRDGRDTVRLATFSDSGGIGEILATGTAQVAGRLEALVVHGRDAPLGDVLAQAAPLLADTPNPVVVMLTDGAHQAGDLDRTVAALRKVKGLRVRLLLTGEQRCDVDHIDRLVKAAGAAVKCAPISRAEATTPYQDQVDEVDKELTELWRERP</sequence>
<gene>
    <name evidence="4" type="ORF">ACFSJ0_56710</name>
</gene>
<feature type="transmembrane region" description="Helical" evidence="2">
    <location>
        <begin position="26"/>
        <end position="46"/>
    </location>
</feature>
<feature type="transmembrane region" description="Helical" evidence="2">
    <location>
        <begin position="58"/>
        <end position="82"/>
    </location>
</feature>
<name>A0ABW4GWR9_9ACTN</name>
<dbReference type="PROSITE" id="PS50234">
    <property type="entry name" value="VWFA"/>
    <property type="match status" value="1"/>
</dbReference>
<dbReference type="CDD" id="cd00198">
    <property type="entry name" value="vWFA"/>
    <property type="match status" value="1"/>
</dbReference>
<proteinExistence type="predicted"/>
<keyword evidence="2" id="KW-1133">Transmembrane helix</keyword>
<keyword evidence="2" id="KW-0812">Transmembrane</keyword>
<reference evidence="5" key="1">
    <citation type="journal article" date="2019" name="Int. J. Syst. Evol. Microbiol.">
        <title>The Global Catalogue of Microorganisms (GCM) 10K type strain sequencing project: providing services to taxonomists for standard genome sequencing and annotation.</title>
        <authorList>
            <consortium name="The Broad Institute Genomics Platform"/>
            <consortium name="The Broad Institute Genome Sequencing Center for Infectious Disease"/>
            <person name="Wu L."/>
            <person name="Ma J."/>
        </authorList>
    </citation>
    <scope>NUCLEOTIDE SEQUENCE [LARGE SCALE GENOMIC DNA]</scope>
    <source>
        <strain evidence="5">CGMCC 1.15399</strain>
    </source>
</reference>
<organism evidence="4 5">
    <name type="scientific">Nonomuraea guangzhouensis</name>
    <dbReference type="NCBI Taxonomy" id="1291555"/>
    <lineage>
        <taxon>Bacteria</taxon>
        <taxon>Bacillati</taxon>
        <taxon>Actinomycetota</taxon>
        <taxon>Actinomycetes</taxon>
        <taxon>Streptosporangiales</taxon>
        <taxon>Streptosporangiaceae</taxon>
        <taxon>Nonomuraea</taxon>
    </lineage>
</organism>
<evidence type="ECO:0000259" key="3">
    <source>
        <dbReference type="PROSITE" id="PS50234"/>
    </source>
</evidence>
<dbReference type="EMBL" id="JBHUCM010000067">
    <property type="protein sequence ID" value="MFD1546571.1"/>
    <property type="molecule type" value="Genomic_DNA"/>
</dbReference>
<keyword evidence="2" id="KW-0472">Membrane</keyword>
<feature type="domain" description="VWFA" evidence="3">
    <location>
        <begin position="471"/>
        <end position="649"/>
    </location>
</feature>
<evidence type="ECO:0000313" key="5">
    <source>
        <dbReference type="Proteomes" id="UP001597097"/>
    </source>
</evidence>
<dbReference type="RefSeq" id="WP_219527555.1">
    <property type="nucleotide sequence ID" value="NZ_JAHKRM010000002.1"/>
</dbReference>
<evidence type="ECO:0000256" key="2">
    <source>
        <dbReference type="SAM" id="Phobius"/>
    </source>
</evidence>
<dbReference type="Pfam" id="PF13519">
    <property type="entry name" value="VWA_2"/>
    <property type="match status" value="1"/>
</dbReference>
<feature type="transmembrane region" description="Helical" evidence="2">
    <location>
        <begin position="94"/>
        <end position="114"/>
    </location>
</feature>
<feature type="region of interest" description="Disordered" evidence="1">
    <location>
        <begin position="425"/>
        <end position="451"/>
    </location>
</feature>
<dbReference type="Proteomes" id="UP001597097">
    <property type="component" value="Unassembled WGS sequence"/>
</dbReference>
<protein>
    <submittedName>
        <fullName evidence="4">VWA domain-containing protein</fullName>
    </submittedName>
</protein>